<keyword evidence="1" id="KW-1133">Transmembrane helix</keyword>
<keyword evidence="1" id="KW-0472">Membrane</keyword>
<comment type="caution">
    <text evidence="2">The sequence shown here is derived from an EMBL/GenBank/DDBJ whole genome shotgun (WGS) entry which is preliminary data.</text>
</comment>
<keyword evidence="1" id="KW-0812">Transmembrane</keyword>
<gene>
    <name evidence="2" type="ORF">HUK82_02155</name>
</gene>
<organism evidence="2 3">
    <name type="scientific">Ameyamaea chiangmaiensis</name>
    <dbReference type="NCBI Taxonomy" id="442969"/>
    <lineage>
        <taxon>Bacteria</taxon>
        <taxon>Pseudomonadati</taxon>
        <taxon>Pseudomonadota</taxon>
        <taxon>Alphaproteobacteria</taxon>
        <taxon>Acetobacterales</taxon>
        <taxon>Acetobacteraceae</taxon>
        <taxon>Ameyamaea</taxon>
    </lineage>
</organism>
<reference evidence="2 3" key="1">
    <citation type="submission" date="2020-06" db="EMBL/GenBank/DDBJ databases">
        <title>Description of novel acetic acid bacteria.</title>
        <authorList>
            <person name="Sombolestani A."/>
        </authorList>
    </citation>
    <scope>NUCLEOTIDE SEQUENCE [LARGE SCALE GENOMIC DNA]</scope>
    <source>
        <strain evidence="2 3">LMG 27010</strain>
    </source>
</reference>
<dbReference type="AlphaFoldDB" id="A0A850P9Z7"/>
<evidence type="ECO:0000313" key="2">
    <source>
        <dbReference type="EMBL" id="NVN39370.1"/>
    </source>
</evidence>
<evidence type="ECO:0000256" key="1">
    <source>
        <dbReference type="SAM" id="Phobius"/>
    </source>
</evidence>
<name>A0A850P9Z7_9PROT</name>
<dbReference type="Proteomes" id="UP000585665">
    <property type="component" value="Unassembled WGS sequence"/>
</dbReference>
<dbReference type="Gene3D" id="1.20.5.110">
    <property type="match status" value="1"/>
</dbReference>
<protein>
    <submittedName>
        <fullName evidence="2">Uncharacterized protein</fullName>
    </submittedName>
</protein>
<proteinExistence type="predicted"/>
<feature type="transmembrane region" description="Helical" evidence="1">
    <location>
        <begin position="44"/>
        <end position="63"/>
    </location>
</feature>
<accession>A0A850P9Z7</accession>
<evidence type="ECO:0000313" key="3">
    <source>
        <dbReference type="Proteomes" id="UP000585665"/>
    </source>
</evidence>
<sequence length="69" mass="8066">MQARVAVLEQIAKDTKAPLDRIEKRMDRIDTRFDKFDERHDRDFRLTFGALITTALGLAALMAKGFHWF</sequence>
<keyword evidence="3" id="KW-1185">Reference proteome</keyword>
<dbReference type="EMBL" id="JABXXR010000007">
    <property type="protein sequence ID" value="NVN39370.1"/>
    <property type="molecule type" value="Genomic_DNA"/>
</dbReference>